<dbReference type="InterPro" id="IPR011006">
    <property type="entry name" value="CheY-like_superfamily"/>
</dbReference>
<name>A0ABT8WUS1_9FLAO</name>
<accession>A0ABT8WUS1</accession>
<comment type="caution">
    <text evidence="1">The sequence shown here is derived from an EMBL/GenBank/DDBJ whole genome shotgun (WGS) entry which is preliminary data.</text>
</comment>
<evidence type="ECO:0008006" key="3">
    <source>
        <dbReference type="Google" id="ProtNLM"/>
    </source>
</evidence>
<sequence>MKENVKILMIDNHPINAFSYQLIFREFAGHLNWEVQYAGDFVKALKLLKKNQKTPFEVILMETNLSTLNNGRVLINTFDLGNKVKILYPKVKIIVNTGINDVLLIKTILKHIEPHGFLLKKEVTPPFLVNTILNVLDNRTVFCEKVNKLISSKDNNYTEVTNLDQKILYYISIGEKMKNLPNHIPMSMSTIERRKKYLKLLFEVSNGTDRDLIYEAKERGYI</sequence>
<evidence type="ECO:0000313" key="2">
    <source>
        <dbReference type="Proteomes" id="UP001176806"/>
    </source>
</evidence>
<dbReference type="RefSeq" id="WP_303304268.1">
    <property type="nucleotide sequence ID" value="NZ_BAABDA010000060.1"/>
</dbReference>
<reference evidence="1" key="1">
    <citation type="submission" date="2023-07" db="EMBL/GenBank/DDBJ databases">
        <title>Two novel species in the genus Flavivirga.</title>
        <authorList>
            <person name="Kwon K."/>
        </authorList>
    </citation>
    <scope>NUCLEOTIDE SEQUENCE</scope>
    <source>
        <strain evidence="1">KACC 14158</strain>
    </source>
</reference>
<evidence type="ECO:0000313" key="1">
    <source>
        <dbReference type="EMBL" id="MDO5976933.1"/>
    </source>
</evidence>
<protein>
    <recommendedName>
        <fullName evidence="3">DNA-binding NarL/FixJ family response regulator</fullName>
    </recommendedName>
</protein>
<keyword evidence="2" id="KW-1185">Reference proteome</keyword>
<dbReference type="Proteomes" id="UP001176806">
    <property type="component" value="Unassembled WGS sequence"/>
</dbReference>
<dbReference type="EMBL" id="JAUOEL010000010">
    <property type="protein sequence ID" value="MDO5976933.1"/>
    <property type="molecule type" value="Genomic_DNA"/>
</dbReference>
<dbReference type="Gene3D" id="3.40.50.2300">
    <property type="match status" value="1"/>
</dbReference>
<proteinExistence type="predicted"/>
<gene>
    <name evidence="1" type="ORF">Q4Q40_22255</name>
</gene>
<dbReference type="SUPFAM" id="SSF52172">
    <property type="entry name" value="CheY-like"/>
    <property type="match status" value="1"/>
</dbReference>
<organism evidence="1 2">
    <name type="scientific">Flavivirga jejuensis</name>
    <dbReference type="NCBI Taxonomy" id="870487"/>
    <lineage>
        <taxon>Bacteria</taxon>
        <taxon>Pseudomonadati</taxon>
        <taxon>Bacteroidota</taxon>
        <taxon>Flavobacteriia</taxon>
        <taxon>Flavobacteriales</taxon>
        <taxon>Flavobacteriaceae</taxon>
        <taxon>Flavivirga</taxon>
    </lineage>
</organism>